<dbReference type="AlphaFoldDB" id="A0A1X7GW21"/>
<dbReference type="Gene3D" id="3.40.50.1820">
    <property type="entry name" value="alpha/beta hydrolase"/>
    <property type="match status" value="1"/>
</dbReference>
<dbReference type="SUPFAM" id="SSF53474">
    <property type="entry name" value="alpha/beta-Hydrolases"/>
    <property type="match status" value="1"/>
</dbReference>
<evidence type="ECO:0000313" key="1">
    <source>
        <dbReference type="EMBL" id="SMF75350.1"/>
    </source>
</evidence>
<reference evidence="2" key="1">
    <citation type="submission" date="2017-04" db="EMBL/GenBank/DDBJ databases">
        <authorList>
            <person name="Varghese N."/>
            <person name="Submissions S."/>
        </authorList>
    </citation>
    <scope>NUCLEOTIDE SEQUENCE [LARGE SCALE GENOMIC DNA]</scope>
    <source>
        <strain evidence="2">Dd16</strain>
    </source>
</reference>
<sequence length="210" mass="22302">MTILAYRRSDAGDWLTEIGEAEAPAILFVPALFEEMNRTRALTVAVMRGLATHGYRSLLVDLPGTGESERDLSGVGWSEWRHAVASLESATIATASLRGGCLLDDPASKPAWRFSPVVGGSLARDMHRAALAGGAENAGFPIAPDLLAALTEAKPASGEARTVRLVSDAHPADRRVDGPALWRRSEPGQSTQLAYLLVEDIASWAARCAA</sequence>
<evidence type="ECO:0008006" key="3">
    <source>
        <dbReference type="Google" id="ProtNLM"/>
    </source>
</evidence>
<gene>
    <name evidence="1" type="ORF">SAMN06295910_2337</name>
</gene>
<dbReference type="RefSeq" id="WP_085218922.1">
    <property type="nucleotide sequence ID" value="NZ_LT840185.1"/>
</dbReference>
<proteinExistence type="predicted"/>
<evidence type="ECO:0000313" key="2">
    <source>
        <dbReference type="Proteomes" id="UP000192934"/>
    </source>
</evidence>
<dbReference type="OrthoDB" id="7390151at2"/>
<dbReference type="STRING" id="941907.SAMN06295910_2337"/>
<keyword evidence="2" id="KW-1185">Reference proteome</keyword>
<name>A0A1X7GW21_9SPHN</name>
<dbReference type="EMBL" id="LT840185">
    <property type="protein sequence ID" value="SMF75350.1"/>
    <property type="molecule type" value="Genomic_DNA"/>
</dbReference>
<accession>A0A1X7GW21</accession>
<protein>
    <recommendedName>
        <fullName evidence="3">Alpha/beta hydrolase</fullName>
    </recommendedName>
</protein>
<dbReference type="InterPro" id="IPR029058">
    <property type="entry name" value="AB_hydrolase_fold"/>
</dbReference>
<organism evidence="1 2">
    <name type="scientific">Allosphingosinicella indica</name>
    <dbReference type="NCBI Taxonomy" id="941907"/>
    <lineage>
        <taxon>Bacteria</taxon>
        <taxon>Pseudomonadati</taxon>
        <taxon>Pseudomonadota</taxon>
        <taxon>Alphaproteobacteria</taxon>
        <taxon>Sphingomonadales</taxon>
        <taxon>Sphingomonadaceae</taxon>
        <taxon>Allosphingosinicella</taxon>
    </lineage>
</organism>
<dbReference type="Proteomes" id="UP000192934">
    <property type="component" value="Chromosome I"/>
</dbReference>